<evidence type="ECO:0000256" key="3">
    <source>
        <dbReference type="ARBA" id="ARBA00022737"/>
    </source>
</evidence>
<dbReference type="EMBL" id="CP038469">
    <property type="protein sequence ID" value="QBX81110.1"/>
    <property type="molecule type" value="Genomic_DNA"/>
</dbReference>
<dbReference type="SUPFAM" id="SSF51161">
    <property type="entry name" value="Trimeric LpxA-like enzymes"/>
    <property type="match status" value="1"/>
</dbReference>
<dbReference type="Proteomes" id="UP000296284">
    <property type="component" value="Chromosome"/>
</dbReference>
<dbReference type="NCBIfam" id="TIGR03570">
    <property type="entry name" value="NeuD_NnaD"/>
    <property type="match status" value="1"/>
</dbReference>
<evidence type="ECO:0000256" key="2">
    <source>
        <dbReference type="ARBA" id="ARBA00022679"/>
    </source>
</evidence>
<protein>
    <submittedName>
        <fullName evidence="5">Acetyltransferase</fullName>
    </submittedName>
</protein>
<dbReference type="PROSITE" id="PS00101">
    <property type="entry name" value="HEXAPEP_TRANSFERASES"/>
    <property type="match status" value="1"/>
</dbReference>
<reference evidence="5 6" key="1">
    <citation type="submission" date="2019-03" db="EMBL/GenBank/DDBJ databases">
        <title>Complete genome sequence of Citrobacter sp. SNU WT2 isolated from diseased rainbow trout.</title>
        <authorList>
            <person name="Oh W.T."/>
            <person name="Park S.C."/>
        </authorList>
    </citation>
    <scope>NUCLEOTIDE SEQUENCE [LARGE SCALE GENOMIC DNA]</scope>
    <source>
        <strain evidence="5 6">SNU WT2</strain>
    </source>
</reference>
<dbReference type="InterPro" id="IPR020019">
    <property type="entry name" value="AcTrfase_PglD-like"/>
</dbReference>
<organism evidence="5 6">
    <name type="scientific">Citrobacter tructae</name>
    <dbReference type="NCBI Taxonomy" id="2562449"/>
    <lineage>
        <taxon>Bacteria</taxon>
        <taxon>Pseudomonadati</taxon>
        <taxon>Pseudomonadota</taxon>
        <taxon>Gammaproteobacteria</taxon>
        <taxon>Enterobacterales</taxon>
        <taxon>Enterobacteriaceae</taxon>
        <taxon>Citrobacter</taxon>
    </lineage>
</organism>
<gene>
    <name evidence="5" type="ORF">E4Z61_12355</name>
</gene>
<sequence length="225" mass="24430">MQQETTNLEILSLSKTLRKIVMLGSGGHAAALFDILQQNNETIDLIVAPHIPRERMIFKGIDVISDNEFTKTNHPNDVILINGIGMFPYSLRREHIYTEYTTLGYQFKSIISKHAIISSSITLGEGVQILPGTIIQIGVHIGDNSILNTRSVVEHDCTIGKHNHIAPGAILCGGVSTGTSTFIGAGAVIIQNIRIGEKTIIGAGTVITKDIASHHIVYPSNKSHY</sequence>
<accession>A0ABX5T825</accession>
<evidence type="ECO:0000256" key="1">
    <source>
        <dbReference type="ARBA" id="ARBA00007274"/>
    </source>
</evidence>
<evidence type="ECO:0000313" key="5">
    <source>
        <dbReference type="EMBL" id="QBX81110.1"/>
    </source>
</evidence>
<dbReference type="PANTHER" id="PTHR43300">
    <property type="entry name" value="ACETYLTRANSFERASE"/>
    <property type="match status" value="1"/>
</dbReference>
<keyword evidence="2" id="KW-0808">Transferase</keyword>
<dbReference type="Gene3D" id="2.160.10.10">
    <property type="entry name" value="Hexapeptide repeat proteins"/>
    <property type="match status" value="1"/>
</dbReference>
<dbReference type="CDD" id="cd03360">
    <property type="entry name" value="LbH_AT_putative"/>
    <property type="match status" value="1"/>
</dbReference>
<keyword evidence="4" id="KW-0012">Acyltransferase</keyword>
<dbReference type="InterPro" id="IPR050179">
    <property type="entry name" value="Trans_hexapeptide_repeat"/>
</dbReference>
<comment type="similarity">
    <text evidence="1">Belongs to the transferase hexapeptide repeat family.</text>
</comment>
<dbReference type="InterPro" id="IPR001451">
    <property type="entry name" value="Hexapep"/>
</dbReference>
<dbReference type="Gene3D" id="3.40.50.20">
    <property type="match status" value="1"/>
</dbReference>
<dbReference type="InterPro" id="IPR018357">
    <property type="entry name" value="Hexapep_transf_CS"/>
</dbReference>
<keyword evidence="3" id="KW-0677">Repeat</keyword>
<dbReference type="InterPro" id="IPR011004">
    <property type="entry name" value="Trimer_LpxA-like_sf"/>
</dbReference>
<dbReference type="PANTHER" id="PTHR43300:SF7">
    <property type="entry name" value="UDP-N-ACETYLBACILLOSAMINE N-ACETYLTRANSFERASE"/>
    <property type="match status" value="1"/>
</dbReference>
<proteinExistence type="inferred from homology"/>
<keyword evidence="6" id="KW-1185">Reference proteome</keyword>
<name>A0ABX5T825_9ENTR</name>
<evidence type="ECO:0000256" key="4">
    <source>
        <dbReference type="ARBA" id="ARBA00023315"/>
    </source>
</evidence>
<evidence type="ECO:0000313" key="6">
    <source>
        <dbReference type="Proteomes" id="UP000296284"/>
    </source>
</evidence>
<dbReference type="Pfam" id="PF00132">
    <property type="entry name" value="Hexapep"/>
    <property type="match status" value="2"/>
</dbReference>